<evidence type="ECO:0000256" key="2">
    <source>
        <dbReference type="PROSITE-ProRule" id="PRU00335"/>
    </source>
</evidence>
<accession>A0ABW4WUJ6</accession>
<name>A0ABW4WUJ6_9BACT</name>
<dbReference type="RefSeq" id="WP_229962763.1">
    <property type="nucleotide sequence ID" value="NZ_JAJJWI010000032.1"/>
</dbReference>
<dbReference type="Pfam" id="PF00440">
    <property type="entry name" value="TetR_N"/>
    <property type="match status" value="1"/>
</dbReference>
<comment type="caution">
    <text evidence="4">The sequence shown here is derived from an EMBL/GenBank/DDBJ whole genome shotgun (WGS) entry which is preliminary data.</text>
</comment>
<dbReference type="Gene3D" id="1.10.10.60">
    <property type="entry name" value="Homeodomain-like"/>
    <property type="match status" value="1"/>
</dbReference>
<dbReference type="PRINTS" id="PR00455">
    <property type="entry name" value="HTHTETR"/>
</dbReference>
<proteinExistence type="predicted"/>
<dbReference type="SUPFAM" id="SSF48498">
    <property type="entry name" value="Tetracyclin repressor-like, C-terminal domain"/>
    <property type="match status" value="1"/>
</dbReference>
<protein>
    <submittedName>
        <fullName evidence="4">TetR/AcrR family transcriptional regulator</fullName>
    </submittedName>
</protein>
<evidence type="ECO:0000259" key="3">
    <source>
        <dbReference type="PROSITE" id="PS50977"/>
    </source>
</evidence>
<dbReference type="EMBL" id="JBHUHV010000010">
    <property type="protein sequence ID" value="MFD2065836.1"/>
    <property type="molecule type" value="Genomic_DNA"/>
</dbReference>
<dbReference type="PROSITE" id="PS50977">
    <property type="entry name" value="HTH_TETR_2"/>
    <property type="match status" value="1"/>
</dbReference>
<dbReference type="Proteomes" id="UP001597369">
    <property type="component" value="Unassembled WGS sequence"/>
</dbReference>
<organism evidence="4 5">
    <name type="scientific">Pontibacter silvestris</name>
    <dbReference type="NCBI Taxonomy" id="2305183"/>
    <lineage>
        <taxon>Bacteria</taxon>
        <taxon>Pseudomonadati</taxon>
        <taxon>Bacteroidota</taxon>
        <taxon>Cytophagia</taxon>
        <taxon>Cytophagales</taxon>
        <taxon>Hymenobacteraceae</taxon>
        <taxon>Pontibacter</taxon>
    </lineage>
</organism>
<evidence type="ECO:0000256" key="1">
    <source>
        <dbReference type="ARBA" id="ARBA00023125"/>
    </source>
</evidence>
<dbReference type="InterPro" id="IPR050109">
    <property type="entry name" value="HTH-type_TetR-like_transc_reg"/>
</dbReference>
<dbReference type="PANTHER" id="PTHR30328:SF54">
    <property type="entry name" value="HTH-TYPE TRANSCRIPTIONAL REPRESSOR SCO4008"/>
    <property type="match status" value="1"/>
</dbReference>
<keyword evidence="1 2" id="KW-0238">DNA-binding</keyword>
<sequence length="198" mass="22423">MAIPERDEEVIQEIKEAAQVLFRKYGLKKTTMNEIAGALGKGKSTLYYYFKSKDEIYEAVVMDEMHDVFAKVKEAINDAPNAKEKLKAYSVTHIKTVKEKITLKETTGIPICESFEVINKIRKRYDLTEISFIKNLLKEGVESGEFKPLSPNDIDLLAYTVVCSLRGLELPLFVDKGYPDIDLRIEAVVDLILNGIAK</sequence>
<dbReference type="SUPFAM" id="SSF46689">
    <property type="entry name" value="Homeodomain-like"/>
    <property type="match status" value="1"/>
</dbReference>
<reference evidence="5" key="1">
    <citation type="journal article" date="2019" name="Int. J. Syst. Evol. Microbiol.">
        <title>The Global Catalogue of Microorganisms (GCM) 10K type strain sequencing project: providing services to taxonomists for standard genome sequencing and annotation.</title>
        <authorList>
            <consortium name="The Broad Institute Genomics Platform"/>
            <consortium name="The Broad Institute Genome Sequencing Center for Infectious Disease"/>
            <person name="Wu L."/>
            <person name="Ma J."/>
        </authorList>
    </citation>
    <scope>NUCLEOTIDE SEQUENCE [LARGE SCALE GENOMIC DNA]</scope>
    <source>
        <strain evidence="5">JCM 16545</strain>
    </source>
</reference>
<dbReference type="InterPro" id="IPR036271">
    <property type="entry name" value="Tet_transcr_reg_TetR-rel_C_sf"/>
</dbReference>
<dbReference type="InterPro" id="IPR001647">
    <property type="entry name" value="HTH_TetR"/>
</dbReference>
<dbReference type="InterPro" id="IPR009057">
    <property type="entry name" value="Homeodomain-like_sf"/>
</dbReference>
<evidence type="ECO:0000313" key="4">
    <source>
        <dbReference type="EMBL" id="MFD2065836.1"/>
    </source>
</evidence>
<feature type="domain" description="HTH tetR-type" evidence="3">
    <location>
        <begin position="8"/>
        <end position="68"/>
    </location>
</feature>
<dbReference type="PANTHER" id="PTHR30328">
    <property type="entry name" value="TRANSCRIPTIONAL REPRESSOR"/>
    <property type="match status" value="1"/>
</dbReference>
<keyword evidence="5" id="KW-1185">Reference proteome</keyword>
<gene>
    <name evidence="4" type="ORF">ACFSKU_03000</name>
</gene>
<dbReference type="Gene3D" id="1.10.357.10">
    <property type="entry name" value="Tetracycline Repressor, domain 2"/>
    <property type="match status" value="1"/>
</dbReference>
<feature type="DNA-binding region" description="H-T-H motif" evidence="2">
    <location>
        <begin position="31"/>
        <end position="50"/>
    </location>
</feature>
<evidence type="ECO:0000313" key="5">
    <source>
        <dbReference type="Proteomes" id="UP001597369"/>
    </source>
</evidence>